<dbReference type="AlphaFoldDB" id="A0A317UYQ7"/>
<dbReference type="RefSeq" id="XP_025394717.1">
    <property type="nucleotide sequence ID" value="XM_025538391.1"/>
</dbReference>
<organism evidence="2 3">
    <name type="scientific">Aspergillus heteromorphus CBS 117.55</name>
    <dbReference type="NCBI Taxonomy" id="1448321"/>
    <lineage>
        <taxon>Eukaryota</taxon>
        <taxon>Fungi</taxon>
        <taxon>Dikarya</taxon>
        <taxon>Ascomycota</taxon>
        <taxon>Pezizomycotina</taxon>
        <taxon>Eurotiomycetes</taxon>
        <taxon>Eurotiomycetidae</taxon>
        <taxon>Eurotiales</taxon>
        <taxon>Aspergillaceae</taxon>
        <taxon>Aspergillus</taxon>
        <taxon>Aspergillus subgen. Circumdati</taxon>
    </lineage>
</organism>
<evidence type="ECO:0000256" key="1">
    <source>
        <dbReference type="SAM" id="MobiDB-lite"/>
    </source>
</evidence>
<protein>
    <submittedName>
        <fullName evidence="2">Uncharacterized protein</fullName>
    </submittedName>
</protein>
<accession>A0A317UYQ7</accession>
<feature type="region of interest" description="Disordered" evidence="1">
    <location>
        <begin position="62"/>
        <end position="120"/>
    </location>
</feature>
<comment type="caution">
    <text evidence="2">The sequence shown here is derived from an EMBL/GenBank/DDBJ whole genome shotgun (WGS) entry which is preliminary data.</text>
</comment>
<dbReference type="GeneID" id="37060628"/>
<dbReference type="Proteomes" id="UP000247233">
    <property type="component" value="Unassembled WGS sequence"/>
</dbReference>
<dbReference type="VEuPathDB" id="FungiDB:BO70DRAFT_174741"/>
<reference evidence="2 3" key="1">
    <citation type="submission" date="2016-12" db="EMBL/GenBank/DDBJ databases">
        <title>The genomes of Aspergillus section Nigri reveals drivers in fungal speciation.</title>
        <authorList>
            <consortium name="DOE Joint Genome Institute"/>
            <person name="Vesth T.C."/>
            <person name="Nybo J."/>
            <person name="Theobald S."/>
            <person name="Brandl J."/>
            <person name="Frisvad J.C."/>
            <person name="Nielsen K.F."/>
            <person name="Lyhne E.K."/>
            <person name="Kogle M.E."/>
            <person name="Kuo A."/>
            <person name="Riley R."/>
            <person name="Clum A."/>
            <person name="Nolan M."/>
            <person name="Lipzen A."/>
            <person name="Salamov A."/>
            <person name="Henrissat B."/>
            <person name="Wiebenga A."/>
            <person name="De Vries R.P."/>
            <person name="Grigoriev I.V."/>
            <person name="Mortensen U.H."/>
            <person name="Andersen M.R."/>
            <person name="Baker S.E."/>
        </authorList>
    </citation>
    <scope>NUCLEOTIDE SEQUENCE [LARGE SCALE GENOMIC DNA]</scope>
    <source>
        <strain evidence="2 3">CBS 117.55</strain>
    </source>
</reference>
<name>A0A317UYQ7_9EURO</name>
<proteinExistence type="predicted"/>
<feature type="region of interest" description="Disordered" evidence="1">
    <location>
        <begin position="1"/>
        <end position="47"/>
    </location>
</feature>
<sequence>MDDKRYTVSTPPRQYPNPIPNHGMGRKAPPPFLTKVGLITGKGEGERGRGFSCDVPWFIASPGEEKTNDGTGQLQTRPPGVRNAGSMAGWLKRGGILKYRRDDRSQSGGHPKVKRESPKLENGEIDHLSIWIILQGQVHDERSQMEVPPHRRDLGLPLMEIGLRR</sequence>
<dbReference type="EMBL" id="MSFL01000047">
    <property type="protein sequence ID" value="PWY66078.1"/>
    <property type="molecule type" value="Genomic_DNA"/>
</dbReference>
<keyword evidence="3" id="KW-1185">Reference proteome</keyword>
<evidence type="ECO:0000313" key="3">
    <source>
        <dbReference type="Proteomes" id="UP000247233"/>
    </source>
</evidence>
<evidence type="ECO:0000313" key="2">
    <source>
        <dbReference type="EMBL" id="PWY66078.1"/>
    </source>
</evidence>
<gene>
    <name evidence="2" type="ORF">BO70DRAFT_174741</name>
</gene>